<protein>
    <submittedName>
        <fullName evidence="5">LacI family transcriptional regulator</fullName>
    </submittedName>
</protein>
<evidence type="ECO:0000313" key="6">
    <source>
        <dbReference type="Proteomes" id="UP000199382"/>
    </source>
</evidence>
<dbReference type="AlphaFoldDB" id="A0A1G8XQA3"/>
<dbReference type="InterPro" id="IPR001761">
    <property type="entry name" value="Peripla_BP/Lac1_sug-bd_dom"/>
</dbReference>
<dbReference type="InterPro" id="IPR000843">
    <property type="entry name" value="HTH_LacI"/>
</dbReference>
<name>A0A1G8XQA3_9RHOB</name>
<dbReference type="Proteomes" id="UP000199382">
    <property type="component" value="Unassembled WGS sequence"/>
</dbReference>
<accession>A0A1G8XQA3</accession>
<dbReference type="GO" id="GO:0003700">
    <property type="term" value="F:DNA-binding transcription factor activity"/>
    <property type="evidence" value="ECO:0007669"/>
    <property type="project" value="TreeGrafter"/>
</dbReference>
<dbReference type="CDD" id="cd01392">
    <property type="entry name" value="HTH_LacI"/>
    <property type="match status" value="1"/>
</dbReference>
<dbReference type="CDD" id="cd20010">
    <property type="entry name" value="PBP1_AglR-like"/>
    <property type="match status" value="1"/>
</dbReference>
<dbReference type="RefSeq" id="WP_093157003.1">
    <property type="nucleotide sequence ID" value="NZ_FNEK01000027.1"/>
</dbReference>
<keyword evidence="3" id="KW-0804">Transcription</keyword>
<organism evidence="5 6">
    <name type="scientific">Aliiruegeria lutimaris</name>
    <dbReference type="NCBI Taxonomy" id="571298"/>
    <lineage>
        <taxon>Bacteria</taxon>
        <taxon>Pseudomonadati</taxon>
        <taxon>Pseudomonadota</taxon>
        <taxon>Alphaproteobacteria</taxon>
        <taxon>Rhodobacterales</taxon>
        <taxon>Roseobacteraceae</taxon>
        <taxon>Aliiruegeria</taxon>
    </lineage>
</organism>
<dbReference type="Pfam" id="PF00356">
    <property type="entry name" value="LacI"/>
    <property type="match status" value="1"/>
</dbReference>
<dbReference type="InterPro" id="IPR010982">
    <property type="entry name" value="Lambda_DNA-bd_dom_sf"/>
</dbReference>
<dbReference type="Pfam" id="PF00532">
    <property type="entry name" value="Peripla_BP_1"/>
    <property type="match status" value="1"/>
</dbReference>
<evidence type="ECO:0000256" key="2">
    <source>
        <dbReference type="ARBA" id="ARBA00023125"/>
    </source>
</evidence>
<dbReference type="SMART" id="SM00354">
    <property type="entry name" value="HTH_LACI"/>
    <property type="match status" value="1"/>
</dbReference>
<dbReference type="PANTHER" id="PTHR30146:SF155">
    <property type="entry name" value="ALANINE RACEMASE"/>
    <property type="match status" value="1"/>
</dbReference>
<dbReference type="Gene3D" id="3.40.50.2300">
    <property type="match status" value="2"/>
</dbReference>
<feature type="domain" description="HTH lacI-type" evidence="4">
    <location>
        <begin position="2"/>
        <end position="56"/>
    </location>
</feature>
<dbReference type="SUPFAM" id="SSF53822">
    <property type="entry name" value="Periplasmic binding protein-like I"/>
    <property type="match status" value="1"/>
</dbReference>
<keyword evidence="2" id="KW-0238">DNA-binding</keyword>
<sequence length="337" mass="36383">MTSLKSLAEHLGLSQATVSRALNNYSTVNAETRERVLRAAREMEYRPNASARRLATGKAGAYGMILTTEGTPMLDPQFSDFMAGLTEALAGKERDVVLGGSPNERSTATYERFIRACKVDGFVITRPLLGDSRAELLERLGVPFVLHGRTAPEPDHAYYDIDNFGAFQRATELLMQLGHRKIALLNGRVDAMFAIMRRDGFLAGVNGLARAQTPISETPMTEQEGFRCMRAALETGVTAAICSSIHLALGAERAIHDAGLALGRDMSLICHDDDLSGLSTVSFSAPLTVTRAPIRDAGRAIAGMLEQLCDGADRASQQIIAPVELILRASTRPPITP</sequence>
<evidence type="ECO:0000313" key="5">
    <source>
        <dbReference type="EMBL" id="SDJ92842.1"/>
    </source>
</evidence>
<dbReference type="InterPro" id="IPR028082">
    <property type="entry name" value="Peripla_BP_I"/>
</dbReference>
<dbReference type="GO" id="GO:0000976">
    <property type="term" value="F:transcription cis-regulatory region binding"/>
    <property type="evidence" value="ECO:0007669"/>
    <property type="project" value="TreeGrafter"/>
</dbReference>
<proteinExistence type="predicted"/>
<dbReference type="PROSITE" id="PS50932">
    <property type="entry name" value="HTH_LACI_2"/>
    <property type="match status" value="1"/>
</dbReference>
<gene>
    <name evidence="5" type="ORF">SAMN04488026_10279</name>
</gene>
<dbReference type="SUPFAM" id="SSF47413">
    <property type="entry name" value="lambda repressor-like DNA-binding domains"/>
    <property type="match status" value="1"/>
</dbReference>
<dbReference type="STRING" id="571298.SAMN04488026_10279"/>
<dbReference type="Gene3D" id="1.10.260.40">
    <property type="entry name" value="lambda repressor-like DNA-binding domains"/>
    <property type="match status" value="1"/>
</dbReference>
<reference evidence="5 6" key="1">
    <citation type="submission" date="2016-10" db="EMBL/GenBank/DDBJ databases">
        <authorList>
            <person name="de Groot N.N."/>
        </authorList>
    </citation>
    <scope>NUCLEOTIDE SEQUENCE [LARGE SCALE GENOMIC DNA]</scope>
    <source>
        <strain evidence="5 6">DSM 25294</strain>
    </source>
</reference>
<evidence type="ECO:0000259" key="4">
    <source>
        <dbReference type="PROSITE" id="PS50932"/>
    </source>
</evidence>
<evidence type="ECO:0000256" key="1">
    <source>
        <dbReference type="ARBA" id="ARBA00023015"/>
    </source>
</evidence>
<dbReference type="PANTHER" id="PTHR30146">
    <property type="entry name" value="LACI-RELATED TRANSCRIPTIONAL REPRESSOR"/>
    <property type="match status" value="1"/>
</dbReference>
<keyword evidence="1" id="KW-0805">Transcription regulation</keyword>
<evidence type="ECO:0000256" key="3">
    <source>
        <dbReference type="ARBA" id="ARBA00023163"/>
    </source>
</evidence>
<keyword evidence="6" id="KW-1185">Reference proteome</keyword>
<dbReference type="EMBL" id="FNEK01000027">
    <property type="protein sequence ID" value="SDJ92842.1"/>
    <property type="molecule type" value="Genomic_DNA"/>
</dbReference>
<dbReference type="OrthoDB" id="234496at2"/>